<gene>
    <name evidence="1" type="ORF">D9619_008216</name>
</gene>
<evidence type="ECO:0000313" key="2">
    <source>
        <dbReference type="Proteomes" id="UP000567179"/>
    </source>
</evidence>
<dbReference type="AlphaFoldDB" id="A0A8H5ESK7"/>
<dbReference type="InterPro" id="IPR011990">
    <property type="entry name" value="TPR-like_helical_dom_sf"/>
</dbReference>
<evidence type="ECO:0000313" key="1">
    <source>
        <dbReference type="EMBL" id="KAF5310885.1"/>
    </source>
</evidence>
<name>A0A8H5ESK7_9AGAR</name>
<dbReference type="EMBL" id="JAACJJ010000057">
    <property type="protein sequence ID" value="KAF5310885.1"/>
    <property type="molecule type" value="Genomic_DNA"/>
</dbReference>
<organism evidence="1 2">
    <name type="scientific">Psilocybe cf. subviscida</name>
    <dbReference type="NCBI Taxonomy" id="2480587"/>
    <lineage>
        <taxon>Eukaryota</taxon>
        <taxon>Fungi</taxon>
        <taxon>Dikarya</taxon>
        <taxon>Basidiomycota</taxon>
        <taxon>Agaricomycotina</taxon>
        <taxon>Agaricomycetes</taxon>
        <taxon>Agaricomycetidae</taxon>
        <taxon>Agaricales</taxon>
        <taxon>Agaricineae</taxon>
        <taxon>Strophariaceae</taxon>
        <taxon>Psilocybe</taxon>
    </lineage>
</organism>
<reference evidence="1 2" key="1">
    <citation type="journal article" date="2020" name="ISME J.">
        <title>Uncovering the hidden diversity of litter-decomposition mechanisms in mushroom-forming fungi.</title>
        <authorList>
            <person name="Floudas D."/>
            <person name="Bentzer J."/>
            <person name="Ahren D."/>
            <person name="Johansson T."/>
            <person name="Persson P."/>
            <person name="Tunlid A."/>
        </authorList>
    </citation>
    <scope>NUCLEOTIDE SEQUENCE [LARGE SCALE GENOMIC DNA]</scope>
    <source>
        <strain evidence="1 2">CBS 101986</strain>
    </source>
</reference>
<comment type="caution">
    <text evidence="1">The sequence shown here is derived from an EMBL/GenBank/DDBJ whole genome shotgun (WGS) entry which is preliminary data.</text>
</comment>
<keyword evidence="2" id="KW-1185">Reference proteome</keyword>
<dbReference type="Proteomes" id="UP000567179">
    <property type="component" value="Unassembled WGS sequence"/>
</dbReference>
<sequence length="365" mass="41754">MPWPLPRAIHWCHEFLWPGDLAEEAAKSALAEYHKEFDVVKLHEAVDYYRQAVDQRRRRNHRLLASTLAGYADAVWTQYMRRKDEPDDLENAVALGREALDIWPTEKSTQQYVDILYLVASAYFETYERSTRLRTVRIVGNVDAYDLAFHYFTELKDRAVGGNLTRTVQIRLGALIAMRCDFGETTDRLESGLQYLTDVLAGLSESEMADKGGKRREIEDVQAMCFYNLATLYECRSEWLKGHGDHSKLQDISMAIDYSVKARVLLERLHRSELPLCTFRLARQLWRRWRKTGNQTDFADAKVMARAAMTGASEDFDGLLCNMVDVLLQVLSPTSRPGSLTSSYDSEFLESDGTSSVSLLPLLLE</sequence>
<accession>A0A8H5ESK7</accession>
<protein>
    <submittedName>
        <fullName evidence="1">Uncharacterized protein</fullName>
    </submittedName>
</protein>
<dbReference type="Gene3D" id="1.25.40.10">
    <property type="entry name" value="Tetratricopeptide repeat domain"/>
    <property type="match status" value="1"/>
</dbReference>
<dbReference type="OrthoDB" id="3059123at2759"/>
<proteinExistence type="predicted"/>
<dbReference type="SUPFAM" id="SSF48452">
    <property type="entry name" value="TPR-like"/>
    <property type="match status" value="1"/>
</dbReference>